<reference evidence="2 3" key="1">
    <citation type="submission" date="2020-08" db="EMBL/GenBank/DDBJ databases">
        <title>Sequencing the genomes of 1000 actinobacteria strains.</title>
        <authorList>
            <person name="Klenk H.-P."/>
        </authorList>
    </citation>
    <scope>NUCLEOTIDE SEQUENCE [LARGE SCALE GENOMIC DNA]</scope>
    <source>
        <strain evidence="2 3">DSM 44593</strain>
    </source>
</reference>
<evidence type="ECO:0008006" key="4">
    <source>
        <dbReference type="Google" id="ProtNLM"/>
    </source>
</evidence>
<organism evidence="2 3">
    <name type="scientific">Streptomonospora salina</name>
    <dbReference type="NCBI Taxonomy" id="104205"/>
    <lineage>
        <taxon>Bacteria</taxon>
        <taxon>Bacillati</taxon>
        <taxon>Actinomycetota</taxon>
        <taxon>Actinomycetes</taxon>
        <taxon>Streptosporangiales</taxon>
        <taxon>Nocardiopsidaceae</taxon>
        <taxon>Streptomonospora</taxon>
    </lineage>
</organism>
<dbReference type="Pfam" id="PF18895">
    <property type="entry name" value="T4SS_pilin"/>
    <property type="match status" value="1"/>
</dbReference>
<dbReference type="Proteomes" id="UP000578077">
    <property type="component" value="Unassembled WGS sequence"/>
</dbReference>
<keyword evidence="3" id="KW-1185">Reference proteome</keyword>
<proteinExistence type="predicted"/>
<sequence>MAETRNPGAWRERWQAVATGAAAAAGTAVLAAAALLGWDTAAWAQGAEASTAEVREVVNRLRNVIVALASAVGTLFLTIAGLRWMLAGGDPSQVEAAKRAMSGAGIGYAVAILATVLMAVLDYIVQGGN</sequence>
<comment type="caution">
    <text evidence="2">The sequence shown here is derived from an EMBL/GenBank/DDBJ whole genome shotgun (WGS) entry which is preliminary data.</text>
</comment>
<keyword evidence="1" id="KW-0812">Transmembrane</keyword>
<evidence type="ECO:0000256" key="1">
    <source>
        <dbReference type="SAM" id="Phobius"/>
    </source>
</evidence>
<feature type="transmembrane region" description="Helical" evidence="1">
    <location>
        <begin position="20"/>
        <end position="43"/>
    </location>
</feature>
<name>A0A841EBN4_9ACTN</name>
<accession>A0A841EBN4</accession>
<evidence type="ECO:0000313" key="3">
    <source>
        <dbReference type="Proteomes" id="UP000578077"/>
    </source>
</evidence>
<keyword evidence="1" id="KW-0472">Membrane</keyword>
<dbReference type="EMBL" id="JACHLY010000001">
    <property type="protein sequence ID" value="MBB5998473.1"/>
    <property type="molecule type" value="Genomic_DNA"/>
</dbReference>
<dbReference type="AlphaFoldDB" id="A0A841EBN4"/>
<protein>
    <recommendedName>
        <fullName evidence="4">TrbC/VIRB2 family protein</fullName>
    </recommendedName>
</protein>
<evidence type="ECO:0000313" key="2">
    <source>
        <dbReference type="EMBL" id="MBB5998473.1"/>
    </source>
</evidence>
<dbReference type="InterPro" id="IPR043993">
    <property type="entry name" value="T4SS_pilin"/>
</dbReference>
<feature type="transmembrane region" description="Helical" evidence="1">
    <location>
        <begin position="106"/>
        <end position="125"/>
    </location>
</feature>
<gene>
    <name evidence="2" type="ORF">HNR25_002224</name>
</gene>
<keyword evidence="1" id="KW-1133">Transmembrane helix</keyword>
<dbReference type="RefSeq" id="WP_312862486.1">
    <property type="nucleotide sequence ID" value="NZ_BAABKT010000007.1"/>
</dbReference>
<feature type="transmembrane region" description="Helical" evidence="1">
    <location>
        <begin position="64"/>
        <end position="86"/>
    </location>
</feature>